<protein>
    <submittedName>
        <fullName evidence="1">Uncharacterized protein</fullName>
    </submittedName>
</protein>
<accession>A0A0C2X046</accession>
<organism evidence="1 2">
    <name type="scientific">Amanita muscaria (strain Koide BX008)</name>
    <dbReference type="NCBI Taxonomy" id="946122"/>
    <lineage>
        <taxon>Eukaryota</taxon>
        <taxon>Fungi</taxon>
        <taxon>Dikarya</taxon>
        <taxon>Basidiomycota</taxon>
        <taxon>Agaricomycotina</taxon>
        <taxon>Agaricomycetes</taxon>
        <taxon>Agaricomycetidae</taxon>
        <taxon>Agaricales</taxon>
        <taxon>Pluteineae</taxon>
        <taxon>Amanitaceae</taxon>
        <taxon>Amanita</taxon>
    </lineage>
</organism>
<dbReference type="InParanoid" id="A0A0C2X046"/>
<sequence length="83" mass="9687">MGMFFNSLLRYPTWAFEASKFGLTYVCRLAPCSIRFWRNNFRQRTVQQSHYPLYVKSLPTTHHTSYDSNYCCSCSLPSLTSTA</sequence>
<evidence type="ECO:0000313" key="1">
    <source>
        <dbReference type="EMBL" id="KIL62028.1"/>
    </source>
</evidence>
<evidence type="ECO:0000313" key="2">
    <source>
        <dbReference type="Proteomes" id="UP000054549"/>
    </source>
</evidence>
<keyword evidence="2" id="KW-1185">Reference proteome</keyword>
<gene>
    <name evidence="1" type="ORF">M378DRAFT_807589</name>
</gene>
<dbReference type="Proteomes" id="UP000054549">
    <property type="component" value="Unassembled WGS sequence"/>
</dbReference>
<dbReference type="AlphaFoldDB" id="A0A0C2X046"/>
<name>A0A0C2X046_AMAMK</name>
<dbReference type="HOGENOM" id="CLU_2542097_0_0_1"/>
<dbReference type="EMBL" id="KN818276">
    <property type="protein sequence ID" value="KIL62028.1"/>
    <property type="molecule type" value="Genomic_DNA"/>
</dbReference>
<proteinExistence type="predicted"/>
<reference evidence="1 2" key="1">
    <citation type="submission" date="2014-04" db="EMBL/GenBank/DDBJ databases">
        <title>Evolutionary Origins and Diversification of the Mycorrhizal Mutualists.</title>
        <authorList>
            <consortium name="DOE Joint Genome Institute"/>
            <consortium name="Mycorrhizal Genomics Consortium"/>
            <person name="Kohler A."/>
            <person name="Kuo A."/>
            <person name="Nagy L.G."/>
            <person name="Floudas D."/>
            <person name="Copeland A."/>
            <person name="Barry K.W."/>
            <person name="Cichocki N."/>
            <person name="Veneault-Fourrey C."/>
            <person name="LaButti K."/>
            <person name="Lindquist E.A."/>
            <person name="Lipzen A."/>
            <person name="Lundell T."/>
            <person name="Morin E."/>
            <person name="Murat C."/>
            <person name="Riley R."/>
            <person name="Ohm R."/>
            <person name="Sun H."/>
            <person name="Tunlid A."/>
            <person name="Henrissat B."/>
            <person name="Grigoriev I.V."/>
            <person name="Hibbett D.S."/>
            <person name="Martin F."/>
        </authorList>
    </citation>
    <scope>NUCLEOTIDE SEQUENCE [LARGE SCALE GENOMIC DNA]</scope>
    <source>
        <strain evidence="1 2">Koide BX008</strain>
    </source>
</reference>